<dbReference type="SUPFAM" id="SSF82714">
    <property type="entry name" value="Multidrug efflux transporter AcrB TolC docking domain, DN and DC subdomains"/>
    <property type="match status" value="2"/>
</dbReference>
<gene>
    <name evidence="9" type="ORF">SS37A_30880</name>
</gene>
<keyword evidence="6 8" id="KW-1133">Transmembrane helix</keyword>
<proteinExistence type="inferred from homology"/>
<evidence type="ECO:0000256" key="1">
    <source>
        <dbReference type="ARBA" id="ARBA00004651"/>
    </source>
</evidence>
<dbReference type="Gene3D" id="3.30.70.1430">
    <property type="entry name" value="Multidrug efflux transporter AcrB pore domain"/>
    <property type="match status" value="2"/>
</dbReference>
<keyword evidence="5 8" id="KW-0812">Transmembrane</keyword>
<protein>
    <submittedName>
        <fullName evidence="9">Cation efflux system protein</fullName>
    </submittedName>
</protein>
<feature type="transmembrane region" description="Helical" evidence="8">
    <location>
        <begin position="428"/>
        <end position="453"/>
    </location>
</feature>
<keyword evidence="7 8" id="KW-0472">Membrane</keyword>
<feature type="transmembrane region" description="Helical" evidence="8">
    <location>
        <begin position="914"/>
        <end position="938"/>
    </location>
</feature>
<accession>A0ABM8EC22</accession>
<feature type="transmembrane region" description="Helical" evidence="8">
    <location>
        <begin position="473"/>
        <end position="494"/>
    </location>
</feature>
<dbReference type="Gene3D" id="3.30.2090.10">
    <property type="entry name" value="Multidrug efflux transporter AcrB TolC docking domain, DN and DC subdomains"/>
    <property type="match status" value="2"/>
</dbReference>
<evidence type="ECO:0000256" key="4">
    <source>
        <dbReference type="ARBA" id="ARBA00022475"/>
    </source>
</evidence>
<feature type="transmembrane region" description="Helical" evidence="8">
    <location>
        <begin position="888"/>
        <end position="908"/>
    </location>
</feature>
<keyword evidence="10" id="KW-1185">Reference proteome</keyword>
<evidence type="ECO:0000313" key="10">
    <source>
        <dbReference type="Proteomes" id="UP001317629"/>
    </source>
</evidence>
<feature type="transmembrane region" description="Helical" evidence="8">
    <location>
        <begin position="973"/>
        <end position="992"/>
    </location>
</feature>
<dbReference type="SUPFAM" id="SSF82693">
    <property type="entry name" value="Multidrug efflux transporter AcrB pore domain, PN1, PN2, PC1 and PC2 subdomains"/>
    <property type="match status" value="2"/>
</dbReference>
<dbReference type="SUPFAM" id="SSF82866">
    <property type="entry name" value="Multidrug efflux transporter AcrB transmembrane domain"/>
    <property type="match status" value="2"/>
</dbReference>
<dbReference type="InterPro" id="IPR001036">
    <property type="entry name" value="Acrflvin-R"/>
</dbReference>
<dbReference type="Gene3D" id="1.20.1640.10">
    <property type="entry name" value="Multidrug efflux transporter AcrB transmembrane domain"/>
    <property type="match status" value="2"/>
</dbReference>
<sequence>MIGRLIAWSARNLVLVFVGTAFAVAAGLYALRTLPLDAIPDLSDVQAIVYTEYPGQAPQVVEDQVTYPLTSAMLTVPRSKVVRGFSFFGVSFVYVIFEDGVDVYWARSRVLEYLSAATKRLPAGAAPVLGPDATGVGWVYQYALVAKEMTLAELRSLQDWTLRYGLAKAEGVAEVASVGGFVRQYNVVVDPNRLRALNIPLSRIREVIRANNADVGGRTVELSEFEFIVRGRGYLKGVTDLENIVLRAGGGTPLLLKDVARIELGPDERRGITELNGEGEVASGIALQRYGANALTVIDNVKAALAQLAPSLPKGVEIVPVYDRSELIHAAIETLRGALVEESVIVALVCVVFLLHFRSALVAIIMLPVGVLMAFAAMKALGLGSNIMSLGGIAIAIGAMVDAAIVMIENAHKRLERAPPDTPRIDILIDAATEVGPALFFSLLIITVSFLPIFTLESQEGRLFSPLAYTKTFAMASSALLSVTLVPALMVIFVRGKIVSEEKNPINRALIYIYRPIIRLVMRAKIPTVVLALAAVAVTIIPARQLGSEFMPALNEGALLYMPTTLPGLSVTKAAQLLQTQDRIIKSFPEVKSTFGKAGRAATATDPAPLEMFETVIDLKPKAEWRPGVTVESLVADMDAALQFPGVSNAWTMPIRNRIDMLATGIRTPVGVKIMGRDLAQLEGLARQVEKVVKGVRGAASAYAERVMGGYYLDIIPDRAALARYGLMMDDVQATIATALGGETVTTTVEGRERYGVNVRYPRDFRSSPRAIASDVLIPLAGGGTIPLGEVAKVDLVRGPTSIRTENGQLAVYIFVDVRDRDIGGFVTEAQKAVSEAVQFPAGSYAVWSGQYEYLERAEARMRVVVPVTLAIIFLLLYLNFRKITETLIVMLSLPFALVGGVWLMWVMNFNMSVAVGVGFIALAGVAAETGVVMLIYLDAARQEIAAQRAEEGKAFTKMDLHKAIMLGAVERVRPKMMTVVAIMAGLVPILWSTGAGSEVMQRIAVPMIGGMVSSTLLTLLVIPAIYALIKGVGLPADDQPSLRVVTSRWRGRCRALWFGVDPDARKTSDGKYRRRCEEAEPTKQTSAASLPWIASLRSQ</sequence>
<organism evidence="9 10">
    <name type="scientific">Methylocystis iwaonis</name>
    <dbReference type="NCBI Taxonomy" id="2885079"/>
    <lineage>
        <taxon>Bacteria</taxon>
        <taxon>Pseudomonadati</taxon>
        <taxon>Pseudomonadota</taxon>
        <taxon>Alphaproteobacteria</taxon>
        <taxon>Hyphomicrobiales</taxon>
        <taxon>Methylocystaceae</taxon>
        <taxon>Methylocystis</taxon>
    </lineage>
</organism>
<feature type="transmembrane region" description="Helical" evidence="8">
    <location>
        <begin position="1004"/>
        <end position="1030"/>
    </location>
</feature>
<evidence type="ECO:0000256" key="3">
    <source>
        <dbReference type="ARBA" id="ARBA00022448"/>
    </source>
</evidence>
<dbReference type="EMBL" id="AP027142">
    <property type="protein sequence ID" value="BDV35559.1"/>
    <property type="molecule type" value="Genomic_DNA"/>
</dbReference>
<reference evidence="9 10" key="1">
    <citation type="journal article" date="2023" name="Int. J. Syst. Evol. Microbiol.">
        <title>Methylocystis iwaonis sp. nov., a type II methane-oxidizing bacterium from surface soil of a rice paddy field in Japan, and emended description of the genus Methylocystis (ex Whittenbury et al. 1970) Bowman et al. 1993.</title>
        <authorList>
            <person name="Kaise H."/>
            <person name="Sawadogo J.B."/>
            <person name="Alam M.S."/>
            <person name="Ueno C."/>
            <person name="Dianou D."/>
            <person name="Shinjo R."/>
            <person name="Asakawa S."/>
        </authorList>
    </citation>
    <scope>NUCLEOTIDE SEQUENCE [LARGE SCALE GENOMIC DNA]</scope>
    <source>
        <strain evidence="9 10">SS37A-Re</strain>
    </source>
</reference>
<dbReference type="Pfam" id="PF00873">
    <property type="entry name" value="ACR_tran"/>
    <property type="match status" value="1"/>
</dbReference>
<evidence type="ECO:0000256" key="6">
    <source>
        <dbReference type="ARBA" id="ARBA00022989"/>
    </source>
</evidence>
<feature type="transmembrane region" description="Helical" evidence="8">
    <location>
        <begin position="524"/>
        <end position="543"/>
    </location>
</feature>
<evidence type="ECO:0000256" key="7">
    <source>
        <dbReference type="ARBA" id="ARBA00023136"/>
    </source>
</evidence>
<evidence type="ECO:0000256" key="5">
    <source>
        <dbReference type="ARBA" id="ARBA00022692"/>
    </source>
</evidence>
<evidence type="ECO:0000256" key="8">
    <source>
        <dbReference type="SAM" id="Phobius"/>
    </source>
</evidence>
<dbReference type="Proteomes" id="UP001317629">
    <property type="component" value="Chromosome"/>
</dbReference>
<feature type="transmembrane region" description="Helical" evidence="8">
    <location>
        <begin position="81"/>
        <end position="97"/>
    </location>
</feature>
<evidence type="ECO:0000313" key="9">
    <source>
        <dbReference type="EMBL" id="BDV35559.1"/>
    </source>
</evidence>
<comment type="subcellular location">
    <subcellularLocation>
        <location evidence="1">Cell membrane</location>
        <topology evidence="1">Multi-pass membrane protein</topology>
    </subcellularLocation>
</comment>
<keyword evidence="3" id="KW-0813">Transport</keyword>
<feature type="transmembrane region" description="Helical" evidence="8">
    <location>
        <begin position="344"/>
        <end position="375"/>
    </location>
</feature>
<dbReference type="PANTHER" id="PTHR32063:SF19">
    <property type="entry name" value="CATION EFFLUX SYSTEM PROTEIN CUSA"/>
    <property type="match status" value="1"/>
</dbReference>
<dbReference type="NCBIfam" id="TIGR00914">
    <property type="entry name" value="2A0601"/>
    <property type="match status" value="1"/>
</dbReference>
<dbReference type="RefSeq" id="WP_281929011.1">
    <property type="nucleotide sequence ID" value="NZ_AP027142.1"/>
</dbReference>
<dbReference type="InterPro" id="IPR004763">
    <property type="entry name" value="CusA-like"/>
</dbReference>
<dbReference type="PRINTS" id="PR00702">
    <property type="entry name" value="ACRIFLAVINRP"/>
</dbReference>
<keyword evidence="4" id="KW-1003">Cell membrane</keyword>
<comment type="similarity">
    <text evidence="2">Belongs to the resistance-nodulation-cell division (RND) (TC 2.A.6) family.</text>
</comment>
<dbReference type="Gene3D" id="3.30.70.1320">
    <property type="entry name" value="Multidrug efflux transporter AcrB pore domain like"/>
    <property type="match status" value="1"/>
</dbReference>
<dbReference type="InterPro" id="IPR027463">
    <property type="entry name" value="AcrB_DN_DC_subdom"/>
</dbReference>
<dbReference type="PANTHER" id="PTHR32063">
    <property type="match status" value="1"/>
</dbReference>
<dbReference type="Gene3D" id="3.30.70.1440">
    <property type="entry name" value="Multidrug efflux transporter AcrB pore domain"/>
    <property type="match status" value="1"/>
</dbReference>
<feature type="transmembrane region" description="Helical" evidence="8">
    <location>
        <begin position="387"/>
        <end position="408"/>
    </location>
</feature>
<feature type="transmembrane region" description="Helical" evidence="8">
    <location>
        <begin position="864"/>
        <end position="881"/>
    </location>
</feature>
<name>A0ABM8EC22_9HYPH</name>
<feature type="transmembrane region" description="Helical" evidence="8">
    <location>
        <begin position="12"/>
        <end position="31"/>
    </location>
</feature>
<evidence type="ECO:0000256" key="2">
    <source>
        <dbReference type="ARBA" id="ARBA00010942"/>
    </source>
</evidence>